<accession>A0A7M7NF70</accession>
<reference evidence="2" key="1">
    <citation type="submission" date="2015-02" db="EMBL/GenBank/DDBJ databases">
        <title>Genome sequencing for Strongylocentrotus purpuratus.</title>
        <authorList>
            <person name="Murali S."/>
            <person name="Liu Y."/>
            <person name="Vee V."/>
            <person name="English A."/>
            <person name="Wang M."/>
            <person name="Skinner E."/>
            <person name="Han Y."/>
            <person name="Muzny D.M."/>
            <person name="Worley K.C."/>
            <person name="Gibbs R.A."/>
        </authorList>
    </citation>
    <scope>NUCLEOTIDE SEQUENCE</scope>
</reference>
<dbReference type="InParanoid" id="A0A7M7NF70"/>
<dbReference type="RefSeq" id="XP_030835501.1">
    <property type="nucleotide sequence ID" value="XM_030979641.1"/>
</dbReference>
<evidence type="ECO:0008006" key="3">
    <source>
        <dbReference type="Google" id="ProtNLM"/>
    </source>
</evidence>
<dbReference type="AlphaFoldDB" id="A0A7M7NF70"/>
<dbReference type="GeneID" id="115921695"/>
<evidence type="ECO:0000313" key="1">
    <source>
        <dbReference type="EnsemblMetazoa" id="XP_030835501"/>
    </source>
</evidence>
<protein>
    <recommendedName>
        <fullName evidence="3">DUF3987 domain-containing protein</fullName>
    </recommendedName>
</protein>
<proteinExistence type="predicted"/>
<sequence length="280" mass="30900">MEGMKTEMSGADDRVIATRAIDTDWNAVAPANIVKLVNTCADGLGTSKEAFFFPLLTATAAMLGQNAYIALNDLWSEPPVIWTAVLADDMCRKKSAVVRFITRSMKVAEDQIRNEHAQRVFTSPDTNITDPLTAVPQNTSEFDFTMSNLKERMTSGGRQACIIAKDLQRVYRALDAPRSSGSDAQVCQKEEEEMLKHREAFFELQTGYSPWSDVTGAVYEDARFNLSGFIQPQHANALLSNSTGSRGFLESTVAIICPKPRKVYHNQSIDASCCVLAPIF</sequence>
<dbReference type="OrthoDB" id="6124683at2759"/>
<dbReference type="KEGG" id="spu:115921695"/>
<dbReference type="Proteomes" id="UP000007110">
    <property type="component" value="Unassembled WGS sequence"/>
</dbReference>
<reference evidence="1" key="2">
    <citation type="submission" date="2021-01" db="UniProtKB">
        <authorList>
            <consortium name="EnsemblMetazoa"/>
        </authorList>
    </citation>
    <scope>IDENTIFICATION</scope>
</reference>
<dbReference type="EnsemblMetazoa" id="XM_030979641">
    <property type="protein sequence ID" value="XP_030835501"/>
    <property type="gene ID" value="LOC115921695"/>
</dbReference>
<organism evidence="1 2">
    <name type="scientific">Strongylocentrotus purpuratus</name>
    <name type="common">Purple sea urchin</name>
    <dbReference type="NCBI Taxonomy" id="7668"/>
    <lineage>
        <taxon>Eukaryota</taxon>
        <taxon>Metazoa</taxon>
        <taxon>Echinodermata</taxon>
        <taxon>Eleutherozoa</taxon>
        <taxon>Echinozoa</taxon>
        <taxon>Echinoidea</taxon>
        <taxon>Euechinoidea</taxon>
        <taxon>Echinacea</taxon>
        <taxon>Camarodonta</taxon>
        <taxon>Echinidea</taxon>
        <taxon>Strongylocentrotidae</taxon>
        <taxon>Strongylocentrotus</taxon>
    </lineage>
</organism>
<name>A0A7M7NF70_STRPU</name>
<keyword evidence="2" id="KW-1185">Reference proteome</keyword>
<evidence type="ECO:0000313" key="2">
    <source>
        <dbReference type="Proteomes" id="UP000007110"/>
    </source>
</evidence>